<comment type="pathway">
    <text evidence="3">tRNA modification; 5-methoxycarbonylmethyl-2-thiouridine-tRNA biosynthesis.</text>
</comment>
<comment type="similarity">
    <text evidence="3">Belongs to the CTU2/NCS2 family.</text>
</comment>
<comment type="function">
    <text evidence="3">Plays a central role in 2-thiolation of mcm(5)S(2)U at tRNA wobble positions of tRNA(Lys), tRNA(Glu) and tRNA(Gln). May act by forming a heterodimer with NCS6/CTU1 that ligates sulfur from thiocarboxylated URM1 onto the uridine of tRNAs at wobble position.</text>
</comment>
<dbReference type="EMBL" id="CAJOBP010000894">
    <property type="protein sequence ID" value="CAF4232411.1"/>
    <property type="molecule type" value="Genomic_DNA"/>
</dbReference>
<gene>
    <name evidence="5" type="ORF">HFQ381_LOCUS6403</name>
    <name evidence="7" type="ORF">TSG867_LOCUS15805</name>
    <name evidence="6" type="ORF">UJA718_LOCUS8418</name>
</gene>
<evidence type="ECO:0000313" key="5">
    <source>
        <dbReference type="EMBL" id="CAF4183826.1"/>
    </source>
</evidence>
<dbReference type="Proteomes" id="UP000663862">
    <property type="component" value="Unassembled WGS sequence"/>
</dbReference>
<dbReference type="AlphaFoldDB" id="A0A820A2V6"/>
<keyword evidence="9" id="KW-1185">Reference proteome</keyword>
<comment type="subcellular location">
    <subcellularLocation>
        <location evidence="3">Cytoplasm</location>
    </subcellularLocation>
</comment>
<dbReference type="PANTHER" id="PTHR20882">
    <property type="entry name" value="CYTOPLASMIC TRNA 2-THIOLATION PROTEIN 2"/>
    <property type="match status" value="1"/>
</dbReference>
<dbReference type="Gene3D" id="3.40.50.620">
    <property type="entry name" value="HUPs"/>
    <property type="match status" value="1"/>
</dbReference>
<evidence type="ECO:0000313" key="8">
    <source>
        <dbReference type="Proteomes" id="UP000663851"/>
    </source>
</evidence>
<evidence type="ECO:0000256" key="3">
    <source>
        <dbReference type="HAMAP-Rule" id="MF_03054"/>
    </source>
</evidence>
<keyword evidence="1 3" id="KW-0963">Cytoplasm</keyword>
<dbReference type="InterPro" id="IPR014729">
    <property type="entry name" value="Rossmann-like_a/b/a_fold"/>
</dbReference>
<dbReference type="Proteomes" id="UP000663851">
    <property type="component" value="Unassembled WGS sequence"/>
</dbReference>
<dbReference type="EMBL" id="CAJOBO010000287">
    <property type="protein sequence ID" value="CAF4183826.1"/>
    <property type="molecule type" value="Genomic_DNA"/>
</dbReference>
<evidence type="ECO:0000313" key="7">
    <source>
        <dbReference type="EMBL" id="CAF4436518.1"/>
    </source>
</evidence>
<dbReference type="SUPFAM" id="SSF52402">
    <property type="entry name" value="Adenine nucleotide alpha hydrolases-like"/>
    <property type="match status" value="1"/>
</dbReference>
<organism evidence="5 8">
    <name type="scientific">Rotaria socialis</name>
    <dbReference type="NCBI Taxonomy" id="392032"/>
    <lineage>
        <taxon>Eukaryota</taxon>
        <taxon>Metazoa</taxon>
        <taxon>Spiralia</taxon>
        <taxon>Gnathifera</taxon>
        <taxon>Rotifera</taxon>
        <taxon>Eurotatoria</taxon>
        <taxon>Bdelloidea</taxon>
        <taxon>Philodinida</taxon>
        <taxon>Philodinidae</taxon>
        <taxon>Rotaria</taxon>
    </lineage>
</organism>
<dbReference type="PANTHER" id="PTHR20882:SF14">
    <property type="entry name" value="CYTOPLASMIC TRNA 2-THIOLATION PROTEIN 2"/>
    <property type="match status" value="1"/>
</dbReference>
<dbReference type="GO" id="GO:0000049">
    <property type="term" value="F:tRNA binding"/>
    <property type="evidence" value="ECO:0007669"/>
    <property type="project" value="InterPro"/>
</dbReference>
<evidence type="ECO:0000313" key="9">
    <source>
        <dbReference type="Proteomes" id="UP000663873"/>
    </source>
</evidence>
<dbReference type="GO" id="GO:0005829">
    <property type="term" value="C:cytosol"/>
    <property type="evidence" value="ECO:0007669"/>
    <property type="project" value="TreeGrafter"/>
</dbReference>
<dbReference type="GO" id="GO:0002143">
    <property type="term" value="P:tRNA wobble position uridine thiolation"/>
    <property type="evidence" value="ECO:0007669"/>
    <property type="project" value="TreeGrafter"/>
</dbReference>
<dbReference type="GO" id="GO:0016783">
    <property type="term" value="F:sulfurtransferase activity"/>
    <property type="evidence" value="ECO:0007669"/>
    <property type="project" value="TreeGrafter"/>
</dbReference>
<evidence type="ECO:0000256" key="1">
    <source>
        <dbReference type="ARBA" id="ARBA00022490"/>
    </source>
</evidence>
<accession>A0A820A2V6</accession>
<reference evidence="5" key="1">
    <citation type="submission" date="2021-02" db="EMBL/GenBank/DDBJ databases">
        <authorList>
            <person name="Nowell W R."/>
        </authorList>
    </citation>
    <scope>NUCLEOTIDE SEQUENCE</scope>
</reference>
<proteinExistence type="inferred from homology"/>
<feature type="domain" description="tRNA(Ile)-lysidine/2-thiocytidine synthase N-terminal" evidence="4">
    <location>
        <begin position="74"/>
        <end position="253"/>
    </location>
</feature>
<dbReference type="HAMAP" id="MF_03054">
    <property type="entry name" value="CTU2"/>
    <property type="match status" value="1"/>
</dbReference>
<comment type="caution">
    <text evidence="5">The sequence shown here is derived from an EMBL/GenBank/DDBJ whole genome shotgun (WGS) entry which is preliminary data.</text>
</comment>
<dbReference type="Pfam" id="PF01171">
    <property type="entry name" value="ATP_bind_3"/>
    <property type="match status" value="1"/>
</dbReference>
<protein>
    <recommendedName>
        <fullName evidence="3">Cytoplasmic tRNA 2-thiolation protein 2</fullName>
    </recommendedName>
</protein>
<dbReference type="GO" id="GO:0016779">
    <property type="term" value="F:nucleotidyltransferase activity"/>
    <property type="evidence" value="ECO:0007669"/>
    <property type="project" value="UniProtKB-UniRule"/>
</dbReference>
<keyword evidence="2 3" id="KW-0819">tRNA processing</keyword>
<evidence type="ECO:0000256" key="2">
    <source>
        <dbReference type="ARBA" id="ARBA00022694"/>
    </source>
</evidence>
<evidence type="ECO:0000259" key="4">
    <source>
        <dbReference type="Pfam" id="PF01171"/>
    </source>
</evidence>
<name>A0A820A2V6_9BILA</name>
<dbReference type="InterPro" id="IPR011063">
    <property type="entry name" value="TilS/TtcA_N"/>
</dbReference>
<dbReference type="InterPro" id="IPR019407">
    <property type="entry name" value="CTU2"/>
</dbReference>
<dbReference type="UniPathway" id="UPA00988"/>
<sequence length="297" mass="33774">MCQANEEDDELFQSLKSAGNKATISRKCMSCDQDACVIVRIADPMCRKCFEEFFIHKFRSTISKSNVFERGERVLLAYSGGPSSTALLHLIVDGLSVNARRRLQFQAQVAFIDESSLYPDSNDVREKVIDLIKNQLNYPLHIVSIDENLDNESNFKDLLFQKTKSMTAREELIRRRRLKLLFDIAKRENCTKLITGDNCTKLAAQILSDMAQGKGAHVALECNFTDTRNDSVTIVRPFREIMSKEIAMYNRLNSFESLQNADIATMSGPQSSIFKLTETLVNDLQRQFPSTVSTIFR</sequence>
<dbReference type="EMBL" id="CAJOBQ010000938">
    <property type="protein sequence ID" value="CAF4436518.1"/>
    <property type="molecule type" value="Genomic_DNA"/>
</dbReference>
<dbReference type="Proteomes" id="UP000663873">
    <property type="component" value="Unassembled WGS sequence"/>
</dbReference>
<dbReference type="GO" id="GO:0032447">
    <property type="term" value="P:protein urmylation"/>
    <property type="evidence" value="ECO:0007669"/>
    <property type="project" value="UniProtKB-UniRule"/>
</dbReference>
<evidence type="ECO:0000313" key="6">
    <source>
        <dbReference type="EMBL" id="CAF4232411.1"/>
    </source>
</evidence>